<evidence type="ECO:0000313" key="2">
    <source>
        <dbReference type="EMBL" id="MBA0551100.1"/>
    </source>
</evidence>
<proteinExistence type="predicted"/>
<evidence type="ECO:0000313" key="3">
    <source>
        <dbReference type="Proteomes" id="UP000593572"/>
    </source>
</evidence>
<gene>
    <name evidence="2" type="ORF">Golob_021998</name>
</gene>
<feature type="region of interest" description="Disordered" evidence="1">
    <location>
        <begin position="182"/>
        <end position="211"/>
    </location>
</feature>
<sequence>MVQQTLDPKFSEYGMLKPENNSPICDEQPPVGVKKTPLRDLQNENRIVPNSTGSSPFPKDRGPGIDPIKVSGTKRPSPECPVSPSQCQVSGAKRPSPECPVSPSQCQSPSSCAANGHLVYVRRKCEAELGKSSVFDCTSTSNCQQMRQVRQPEESNQLKSQIKELRVPCFPALAPLPMASLTSSSAKPSVPLPPGKSAMKLTPSESSQHPVVTPAPFLDSLKGIRKLHWEERYYQLQMLLKKLDQSDQEDYTQIELSRHAIKLEKRSIQLSLEEVDPLAPMTASVHRGSDIIWSSFPSKRVAACQHFKCHGKNYEDG</sequence>
<dbReference type="PANTHER" id="PTHR34555">
    <property type="entry name" value="INTEGRAL MEMBRANE HEMOLYSIN-III-LIKE PROTEIN"/>
    <property type="match status" value="1"/>
</dbReference>
<reference evidence="2 3" key="1">
    <citation type="journal article" date="2019" name="Genome Biol. Evol.">
        <title>Insights into the evolution of the New World diploid cottons (Gossypium, subgenus Houzingenia) based on genome sequencing.</title>
        <authorList>
            <person name="Grover C.E."/>
            <person name="Arick M.A. 2nd"/>
            <person name="Thrash A."/>
            <person name="Conover J.L."/>
            <person name="Sanders W.S."/>
            <person name="Peterson D.G."/>
            <person name="Frelichowski J.E."/>
            <person name="Scheffler J.A."/>
            <person name="Scheffler B.E."/>
            <person name="Wendel J.F."/>
        </authorList>
    </citation>
    <scope>NUCLEOTIDE SEQUENCE [LARGE SCALE GENOMIC DNA]</scope>
    <source>
        <strain evidence="2">157</strain>
        <tissue evidence="2">Leaf</tissue>
    </source>
</reference>
<feature type="region of interest" description="Disordered" evidence="1">
    <location>
        <begin position="1"/>
        <end position="100"/>
    </location>
</feature>
<protein>
    <submittedName>
        <fullName evidence="2">Uncharacterized protein</fullName>
    </submittedName>
</protein>
<evidence type="ECO:0000256" key="1">
    <source>
        <dbReference type="SAM" id="MobiDB-lite"/>
    </source>
</evidence>
<dbReference type="Proteomes" id="UP000593572">
    <property type="component" value="Unassembled WGS sequence"/>
</dbReference>
<accession>A0A7J8LF85</accession>
<organism evidence="2 3">
    <name type="scientific">Gossypium lobatum</name>
    <dbReference type="NCBI Taxonomy" id="34289"/>
    <lineage>
        <taxon>Eukaryota</taxon>
        <taxon>Viridiplantae</taxon>
        <taxon>Streptophyta</taxon>
        <taxon>Embryophyta</taxon>
        <taxon>Tracheophyta</taxon>
        <taxon>Spermatophyta</taxon>
        <taxon>Magnoliopsida</taxon>
        <taxon>eudicotyledons</taxon>
        <taxon>Gunneridae</taxon>
        <taxon>Pentapetalae</taxon>
        <taxon>rosids</taxon>
        <taxon>malvids</taxon>
        <taxon>Malvales</taxon>
        <taxon>Malvaceae</taxon>
        <taxon>Malvoideae</taxon>
        <taxon>Gossypium</taxon>
    </lineage>
</organism>
<keyword evidence="3" id="KW-1185">Reference proteome</keyword>
<feature type="compositionally biased region" description="Polar residues" evidence="1">
    <location>
        <begin position="44"/>
        <end position="55"/>
    </location>
</feature>
<dbReference type="AlphaFoldDB" id="A0A7J8LF85"/>
<comment type="caution">
    <text evidence="2">The sequence shown here is derived from an EMBL/GenBank/DDBJ whole genome shotgun (WGS) entry which is preliminary data.</text>
</comment>
<dbReference type="PANTHER" id="PTHR34555:SF1">
    <property type="entry name" value="INTEGRAL MEMBRANE HEMOLYSIN-III-LIKE PROTEIN"/>
    <property type="match status" value="1"/>
</dbReference>
<name>A0A7J8LF85_9ROSI</name>
<dbReference type="EMBL" id="JABEZX010000002">
    <property type="protein sequence ID" value="MBA0551100.1"/>
    <property type="molecule type" value="Genomic_DNA"/>
</dbReference>